<protein>
    <recommendedName>
        <fullName evidence="2">Methyltransferase domain-containing protein</fullName>
    </recommendedName>
</protein>
<gene>
    <name evidence="1" type="ORF">K9W46_14220</name>
</gene>
<dbReference type="EMBL" id="CP084167">
    <property type="protein sequence ID" value="UJG43511.1"/>
    <property type="molecule type" value="Genomic_DNA"/>
</dbReference>
<dbReference type="InterPro" id="IPR029063">
    <property type="entry name" value="SAM-dependent_MTases_sf"/>
</dbReference>
<accession>A0A9Y1FNU7</accession>
<sequence length="332" mass="38783">MSRFSLKLEISEQELNKKIETLKKISALIASKILKELKIYDLLQRPRSPEEVFHMNNYVGLEKDFHYIFEILADMKLLEKQGEFYQEGPTRISLEKKYQNEILEENNDIFNSINYLFEKINSKYISILKGEQGKLNTKELINFLDCLYGSEFVFMIRELFFKQLTTRVSIFSETTKLNILNWGVGSGYDAVHIADFFGLRASIISIEPDNEVYRGKVLQDLYEIYNLDFVERSDLEISLLSGTIDLFFGTGIFFFENFSDTVKIIKKLLKDEGFFALIINKNIDLATKWVFSLFDNYKVTEDTDSLIAKFKHNGFSRIKYVGLNDSFVLLQK</sequence>
<reference evidence="1" key="1">
    <citation type="journal article" date="2022" name="Nat. Microbiol.">
        <title>Unique mobile elements and scalable gene flow at the prokaryote-eukaryote boundary revealed by circularized Asgard archaea genomes.</title>
        <authorList>
            <person name="Wu F."/>
            <person name="Speth D.R."/>
            <person name="Philosof A."/>
            <person name="Cremiere A."/>
            <person name="Narayanan A."/>
            <person name="Barco R.A."/>
            <person name="Connon S.A."/>
            <person name="Amend J.P."/>
            <person name="Antoshechkin I.A."/>
            <person name="Orphan V.J."/>
        </authorList>
    </citation>
    <scope>NUCLEOTIDE SEQUENCE</scope>
    <source>
        <strain evidence="1">PR6</strain>
    </source>
</reference>
<name>A0A9Y1FNU7_9ARCH</name>
<evidence type="ECO:0000313" key="1">
    <source>
        <dbReference type="EMBL" id="UJG43511.1"/>
    </source>
</evidence>
<dbReference type="AlphaFoldDB" id="A0A9Y1FNU7"/>
<dbReference type="Gene3D" id="3.40.50.150">
    <property type="entry name" value="Vaccinia Virus protein VP39"/>
    <property type="match status" value="1"/>
</dbReference>
<dbReference type="Proteomes" id="UP001200513">
    <property type="component" value="Chromosome"/>
</dbReference>
<organism evidence="1">
    <name type="scientific">Candidatus Heimdallarchaeum endolithica</name>
    <dbReference type="NCBI Taxonomy" id="2876572"/>
    <lineage>
        <taxon>Archaea</taxon>
        <taxon>Promethearchaeati</taxon>
        <taxon>Candidatus Heimdallarchaeota</taxon>
        <taxon>Candidatus Heimdallarchaeia (ex Rinke et al. 2021) (nom. nud.)</taxon>
        <taxon>Candidatus Heimdallarchaeales</taxon>
        <taxon>Candidatus Heimdallarchaeaceae</taxon>
        <taxon>Candidatus Heimdallarchaeum</taxon>
    </lineage>
</organism>
<evidence type="ECO:0008006" key="2">
    <source>
        <dbReference type="Google" id="ProtNLM"/>
    </source>
</evidence>
<dbReference type="SUPFAM" id="SSF53335">
    <property type="entry name" value="S-adenosyl-L-methionine-dependent methyltransferases"/>
    <property type="match status" value="1"/>
</dbReference>
<proteinExistence type="predicted"/>